<name>A0A9J6GLR4_HAELO</name>
<evidence type="ECO:0000313" key="3">
    <source>
        <dbReference type="EMBL" id="KAH9375889.1"/>
    </source>
</evidence>
<keyword evidence="2" id="KW-0449">Lipoprotein</keyword>
<dbReference type="GO" id="GO:0005886">
    <property type="term" value="C:plasma membrane"/>
    <property type="evidence" value="ECO:0007669"/>
    <property type="project" value="TreeGrafter"/>
</dbReference>
<keyword evidence="2" id="KW-0564">Palmitate</keyword>
<dbReference type="PANTHER" id="PTHR23248:SF9">
    <property type="entry name" value="PHOSPHOLIPID SCRAMBLASE"/>
    <property type="match status" value="1"/>
</dbReference>
<dbReference type="AlphaFoldDB" id="A0A9J6GLR4"/>
<dbReference type="OMA" id="MLDYRGE"/>
<evidence type="ECO:0000256" key="2">
    <source>
        <dbReference type="RuleBase" id="RU363116"/>
    </source>
</evidence>
<comment type="caution">
    <text evidence="3">The sequence shown here is derived from an EMBL/GenBank/DDBJ whole genome shotgun (WGS) entry which is preliminary data.</text>
</comment>
<protein>
    <recommendedName>
        <fullName evidence="2">Phospholipid scramblase</fullName>
    </recommendedName>
</protein>
<gene>
    <name evidence="3" type="ORF">HPB48_008963</name>
</gene>
<reference evidence="3 4" key="1">
    <citation type="journal article" date="2020" name="Cell">
        <title>Large-Scale Comparative Analyses of Tick Genomes Elucidate Their Genetic Diversity and Vector Capacities.</title>
        <authorList>
            <consortium name="Tick Genome and Microbiome Consortium (TIGMIC)"/>
            <person name="Jia N."/>
            <person name="Wang J."/>
            <person name="Shi W."/>
            <person name="Du L."/>
            <person name="Sun Y."/>
            <person name="Zhan W."/>
            <person name="Jiang J.F."/>
            <person name="Wang Q."/>
            <person name="Zhang B."/>
            <person name="Ji P."/>
            <person name="Bell-Sakyi L."/>
            <person name="Cui X.M."/>
            <person name="Yuan T.T."/>
            <person name="Jiang B.G."/>
            <person name="Yang W.F."/>
            <person name="Lam T.T."/>
            <person name="Chang Q.C."/>
            <person name="Ding S.J."/>
            <person name="Wang X.J."/>
            <person name="Zhu J.G."/>
            <person name="Ruan X.D."/>
            <person name="Zhao L."/>
            <person name="Wei J.T."/>
            <person name="Ye R.Z."/>
            <person name="Que T.C."/>
            <person name="Du C.H."/>
            <person name="Zhou Y.H."/>
            <person name="Cheng J.X."/>
            <person name="Dai P.F."/>
            <person name="Guo W.B."/>
            <person name="Han X.H."/>
            <person name="Huang E.J."/>
            <person name="Li L.F."/>
            <person name="Wei W."/>
            <person name="Gao Y.C."/>
            <person name="Liu J.Z."/>
            <person name="Shao H.Z."/>
            <person name="Wang X."/>
            <person name="Wang C.C."/>
            <person name="Yang T.C."/>
            <person name="Huo Q.B."/>
            <person name="Li W."/>
            <person name="Chen H.Y."/>
            <person name="Chen S.E."/>
            <person name="Zhou L.G."/>
            <person name="Ni X.B."/>
            <person name="Tian J.H."/>
            <person name="Sheng Y."/>
            <person name="Liu T."/>
            <person name="Pan Y.S."/>
            <person name="Xia L.Y."/>
            <person name="Li J."/>
            <person name="Zhao F."/>
            <person name="Cao W.C."/>
        </authorList>
    </citation>
    <scope>NUCLEOTIDE SEQUENCE [LARGE SCALE GENOMIC DNA]</scope>
    <source>
        <strain evidence="3">HaeL-2018</strain>
    </source>
</reference>
<sequence>MDMLDYRGEAVVHVIRPLRCVQCWCFCCLQVRSLNGVAVGTITKKWSGLVKEYFTDIDNFGVSFPMDLDVNMKATLLATTMLIDFMFFEKAYGESEDKAPGMAA</sequence>
<comment type="cofactor">
    <cofactor evidence="2">
        <name>Ca(2+)</name>
        <dbReference type="ChEBI" id="CHEBI:29108"/>
    </cofactor>
</comment>
<evidence type="ECO:0000256" key="1">
    <source>
        <dbReference type="ARBA" id="ARBA00005350"/>
    </source>
</evidence>
<dbReference type="PANTHER" id="PTHR23248">
    <property type="entry name" value="PHOSPHOLIPID SCRAMBLASE-RELATED"/>
    <property type="match status" value="1"/>
</dbReference>
<proteinExistence type="inferred from homology"/>
<dbReference type="VEuPathDB" id="VectorBase:HLOH_054858"/>
<dbReference type="Pfam" id="PF03803">
    <property type="entry name" value="Scramblase"/>
    <property type="match status" value="1"/>
</dbReference>
<comment type="similarity">
    <text evidence="1 2">Belongs to the phospholipid scramblase family.</text>
</comment>
<evidence type="ECO:0000313" key="4">
    <source>
        <dbReference type="Proteomes" id="UP000821853"/>
    </source>
</evidence>
<dbReference type="OrthoDB" id="191150at2759"/>
<dbReference type="Proteomes" id="UP000821853">
    <property type="component" value="Chromosome 5"/>
</dbReference>
<accession>A0A9J6GLR4</accession>
<dbReference type="InterPro" id="IPR005552">
    <property type="entry name" value="Scramblase"/>
</dbReference>
<dbReference type="EMBL" id="JABSTR010000007">
    <property type="protein sequence ID" value="KAH9375889.1"/>
    <property type="molecule type" value="Genomic_DNA"/>
</dbReference>
<keyword evidence="2" id="KW-0106">Calcium</keyword>
<comment type="function">
    <text evidence="2">May mediate accelerated ATP-independent bidirectional transbilayer migration of phospholipids upon binding calcium ions that results in a loss of phospholipid asymmetry in the plasma membrane.</text>
</comment>
<keyword evidence="4" id="KW-1185">Reference proteome</keyword>
<dbReference type="GO" id="GO:0017128">
    <property type="term" value="F:phospholipid scramblase activity"/>
    <property type="evidence" value="ECO:0007669"/>
    <property type="project" value="InterPro"/>
</dbReference>
<organism evidence="3 4">
    <name type="scientific">Haemaphysalis longicornis</name>
    <name type="common">Bush tick</name>
    <dbReference type="NCBI Taxonomy" id="44386"/>
    <lineage>
        <taxon>Eukaryota</taxon>
        <taxon>Metazoa</taxon>
        <taxon>Ecdysozoa</taxon>
        <taxon>Arthropoda</taxon>
        <taxon>Chelicerata</taxon>
        <taxon>Arachnida</taxon>
        <taxon>Acari</taxon>
        <taxon>Parasitiformes</taxon>
        <taxon>Ixodida</taxon>
        <taxon>Ixodoidea</taxon>
        <taxon>Ixodidae</taxon>
        <taxon>Haemaphysalinae</taxon>
        <taxon>Haemaphysalis</taxon>
    </lineage>
</organism>